<protein>
    <submittedName>
        <fullName evidence="1">Uncharacterized protein</fullName>
    </submittedName>
</protein>
<organism evidence="1 2">
    <name type="scientific">Lindgomyces ingoldianus</name>
    <dbReference type="NCBI Taxonomy" id="673940"/>
    <lineage>
        <taxon>Eukaryota</taxon>
        <taxon>Fungi</taxon>
        <taxon>Dikarya</taxon>
        <taxon>Ascomycota</taxon>
        <taxon>Pezizomycotina</taxon>
        <taxon>Dothideomycetes</taxon>
        <taxon>Pleosporomycetidae</taxon>
        <taxon>Pleosporales</taxon>
        <taxon>Lindgomycetaceae</taxon>
        <taxon>Lindgomyces</taxon>
    </lineage>
</organism>
<dbReference type="Proteomes" id="UP000799755">
    <property type="component" value="Unassembled WGS sequence"/>
</dbReference>
<gene>
    <name evidence="1" type="ORF">BDR25DRAFT_348444</name>
</gene>
<evidence type="ECO:0000313" key="2">
    <source>
        <dbReference type="Proteomes" id="UP000799755"/>
    </source>
</evidence>
<reference evidence="1" key="1">
    <citation type="journal article" date="2020" name="Stud. Mycol.">
        <title>101 Dothideomycetes genomes: a test case for predicting lifestyles and emergence of pathogens.</title>
        <authorList>
            <person name="Haridas S."/>
            <person name="Albert R."/>
            <person name="Binder M."/>
            <person name="Bloem J."/>
            <person name="Labutti K."/>
            <person name="Salamov A."/>
            <person name="Andreopoulos B."/>
            <person name="Baker S."/>
            <person name="Barry K."/>
            <person name="Bills G."/>
            <person name="Bluhm B."/>
            <person name="Cannon C."/>
            <person name="Castanera R."/>
            <person name="Culley D."/>
            <person name="Daum C."/>
            <person name="Ezra D."/>
            <person name="Gonzalez J."/>
            <person name="Henrissat B."/>
            <person name="Kuo A."/>
            <person name="Liang C."/>
            <person name="Lipzen A."/>
            <person name="Lutzoni F."/>
            <person name="Magnuson J."/>
            <person name="Mondo S."/>
            <person name="Nolan M."/>
            <person name="Ohm R."/>
            <person name="Pangilinan J."/>
            <person name="Park H.-J."/>
            <person name="Ramirez L."/>
            <person name="Alfaro M."/>
            <person name="Sun H."/>
            <person name="Tritt A."/>
            <person name="Yoshinaga Y."/>
            <person name="Zwiers L.-H."/>
            <person name="Turgeon B."/>
            <person name="Goodwin S."/>
            <person name="Spatafora J."/>
            <person name="Crous P."/>
            <person name="Grigoriev I."/>
        </authorList>
    </citation>
    <scope>NUCLEOTIDE SEQUENCE</scope>
    <source>
        <strain evidence="1">ATCC 200398</strain>
    </source>
</reference>
<name>A0ACB6RFY4_9PLEO</name>
<evidence type="ECO:0000313" key="1">
    <source>
        <dbReference type="EMBL" id="KAF2478179.1"/>
    </source>
</evidence>
<comment type="caution">
    <text evidence="1">The sequence shown here is derived from an EMBL/GenBank/DDBJ whole genome shotgun (WGS) entry which is preliminary data.</text>
</comment>
<proteinExistence type="predicted"/>
<keyword evidence="2" id="KW-1185">Reference proteome</keyword>
<accession>A0ACB6RFY4</accession>
<dbReference type="EMBL" id="MU003492">
    <property type="protein sequence ID" value="KAF2478179.1"/>
    <property type="molecule type" value="Genomic_DNA"/>
</dbReference>
<sequence length="178" mass="20027">MRLAYLRVAHAVLQVVRCLLWDALSREMNTNMRSSGSNATRIFKRYLRSRIGNPMQGKAMREGFEGLQSQPFKQLPYLDAAALTCGVDWPNGHDRSRDLPWKRNRLCQRHIGSTVSAPPLFPRKRLQLKLDGNRKAVHILDTLPIGSCDMISDTNSLLRSASTPPAETGLSRSRIAES</sequence>